<name>A0A8U0N9I9_MUSPF</name>
<dbReference type="RefSeq" id="XP_004772852.1">
    <property type="nucleotide sequence ID" value="XM_004772795.3"/>
</dbReference>
<dbReference type="GeneID" id="101693437"/>
<sequence length="248" mass="25304">MKKESGGRITSLTLEKKGGWERGREREGVARRCDGKRCGSGSGGIRRADGGGPANWKAAESRVSQRRAVAAAPLLIAPGAAAGGGWIQRPWRRLWRRQLPSDPRQRILDCSPYAGDMGTRQPLPSPGAPSPSAAPARPPSRPSPLLGARSGSLRALPPARSPVSGCGAGSSSLPSFLPLSLGPGGGGGGVGGGGSTSLHSPGSGAALCEERRLRSRLALPHSPSPLLLVLRLLPPPPSLTPPSAPPPA</sequence>
<feature type="compositionally biased region" description="Low complexity" evidence="1">
    <location>
        <begin position="169"/>
        <end position="181"/>
    </location>
</feature>
<evidence type="ECO:0000313" key="3">
    <source>
        <dbReference type="RefSeq" id="XP_004772852.1"/>
    </source>
</evidence>
<accession>A0A8U0N9I9</accession>
<protein>
    <submittedName>
        <fullName evidence="3">Developmental regulatory protein wetA-like</fullName>
    </submittedName>
</protein>
<reference evidence="3" key="1">
    <citation type="submission" date="2025-08" db="UniProtKB">
        <authorList>
            <consortium name="RefSeq"/>
        </authorList>
    </citation>
    <scope>IDENTIFICATION</scope>
    <source>
        <tissue evidence="3">Brain</tissue>
    </source>
</reference>
<feature type="region of interest" description="Disordered" evidence="1">
    <location>
        <begin position="1"/>
        <end position="59"/>
    </location>
</feature>
<feature type="compositionally biased region" description="Gly residues" evidence="1">
    <location>
        <begin position="182"/>
        <end position="195"/>
    </location>
</feature>
<evidence type="ECO:0000313" key="2">
    <source>
        <dbReference type="Proteomes" id="UP000000715"/>
    </source>
</evidence>
<feature type="region of interest" description="Disordered" evidence="1">
    <location>
        <begin position="97"/>
        <end position="206"/>
    </location>
</feature>
<feature type="compositionally biased region" description="Basic and acidic residues" evidence="1">
    <location>
        <begin position="14"/>
        <end position="37"/>
    </location>
</feature>
<proteinExistence type="predicted"/>
<dbReference type="AlphaFoldDB" id="A0A8U0N9I9"/>
<evidence type="ECO:0000256" key="1">
    <source>
        <dbReference type="SAM" id="MobiDB-lite"/>
    </source>
</evidence>
<keyword evidence="2" id="KW-1185">Reference proteome</keyword>
<organism evidence="2 3">
    <name type="scientific">Mustela putorius furo</name>
    <name type="common">European domestic ferret</name>
    <name type="synonym">Mustela furo</name>
    <dbReference type="NCBI Taxonomy" id="9669"/>
    <lineage>
        <taxon>Eukaryota</taxon>
        <taxon>Metazoa</taxon>
        <taxon>Chordata</taxon>
        <taxon>Craniata</taxon>
        <taxon>Vertebrata</taxon>
        <taxon>Euteleostomi</taxon>
        <taxon>Mammalia</taxon>
        <taxon>Eutheria</taxon>
        <taxon>Laurasiatheria</taxon>
        <taxon>Carnivora</taxon>
        <taxon>Caniformia</taxon>
        <taxon>Musteloidea</taxon>
        <taxon>Mustelidae</taxon>
        <taxon>Mustelinae</taxon>
        <taxon>Mustela</taxon>
    </lineage>
</organism>
<gene>
    <name evidence="3" type="primary">LOC101693437</name>
</gene>
<dbReference type="Proteomes" id="UP000000715">
    <property type="component" value="Unplaced"/>
</dbReference>
<dbReference type="KEGG" id="mpuf:101693437"/>